<dbReference type="SUPFAM" id="SSF52540">
    <property type="entry name" value="P-loop containing nucleoside triphosphate hydrolases"/>
    <property type="match status" value="1"/>
</dbReference>
<organism evidence="13 14">
    <name type="scientific">Lentinula boryana</name>
    <dbReference type="NCBI Taxonomy" id="40481"/>
    <lineage>
        <taxon>Eukaryota</taxon>
        <taxon>Fungi</taxon>
        <taxon>Dikarya</taxon>
        <taxon>Basidiomycota</taxon>
        <taxon>Agaricomycotina</taxon>
        <taxon>Agaricomycetes</taxon>
        <taxon>Agaricomycetidae</taxon>
        <taxon>Agaricales</taxon>
        <taxon>Marasmiineae</taxon>
        <taxon>Omphalotaceae</taxon>
        <taxon>Lentinula</taxon>
    </lineage>
</organism>
<evidence type="ECO:0000256" key="7">
    <source>
        <dbReference type="ARBA" id="ARBA00023204"/>
    </source>
</evidence>
<dbReference type="Pfam" id="PF05970">
    <property type="entry name" value="PIF1"/>
    <property type="match status" value="1"/>
</dbReference>
<dbReference type="EC" id="5.6.2.3" evidence="9"/>
<comment type="catalytic activity">
    <reaction evidence="9">
        <text>ATP + H2O = ADP + phosphate + H(+)</text>
        <dbReference type="Rhea" id="RHEA:13065"/>
        <dbReference type="ChEBI" id="CHEBI:15377"/>
        <dbReference type="ChEBI" id="CHEBI:15378"/>
        <dbReference type="ChEBI" id="CHEBI:30616"/>
        <dbReference type="ChEBI" id="CHEBI:43474"/>
        <dbReference type="ChEBI" id="CHEBI:456216"/>
        <dbReference type="EC" id="5.6.2.3"/>
    </reaction>
</comment>
<comment type="similarity">
    <text evidence="9">Belongs to the helicase family.</text>
</comment>
<dbReference type="InterPro" id="IPR051055">
    <property type="entry name" value="PIF1_helicase"/>
</dbReference>
<evidence type="ECO:0000256" key="8">
    <source>
        <dbReference type="ARBA" id="ARBA00023235"/>
    </source>
</evidence>
<dbReference type="InterPro" id="IPR049163">
    <property type="entry name" value="Pif1-like_2B_dom"/>
</dbReference>
<feature type="compositionally biased region" description="Basic and acidic residues" evidence="10">
    <location>
        <begin position="307"/>
        <end position="319"/>
    </location>
</feature>
<keyword evidence="4 9" id="KW-0347">Helicase</keyword>
<evidence type="ECO:0000256" key="4">
    <source>
        <dbReference type="ARBA" id="ARBA00022806"/>
    </source>
</evidence>
<comment type="caution">
    <text evidence="13">The sequence shown here is derived from an EMBL/GenBank/DDBJ whole genome shotgun (WGS) entry which is preliminary data.</text>
</comment>
<evidence type="ECO:0000259" key="11">
    <source>
        <dbReference type="Pfam" id="PF05970"/>
    </source>
</evidence>
<dbReference type="InterPro" id="IPR027417">
    <property type="entry name" value="P-loop_NTPase"/>
</dbReference>
<keyword evidence="5 9" id="KW-0067">ATP-binding</keyword>
<evidence type="ECO:0000256" key="3">
    <source>
        <dbReference type="ARBA" id="ARBA00022801"/>
    </source>
</evidence>
<dbReference type="Pfam" id="PF21530">
    <property type="entry name" value="Pif1_2B_dom"/>
    <property type="match status" value="1"/>
</dbReference>
<dbReference type="PANTHER" id="PTHR47642">
    <property type="entry name" value="ATP-DEPENDENT DNA HELICASE"/>
    <property type="match status" value="1"/>
</dbReference>
<keyword evidence="7 9" id="KW-0234">DNA repair</keyword>
<keyword evidence="3 9" id="KW-0378">Hydrolase</keyword>
<evidence type="ECO:0000256" key="10">
    <source>
        <dbReference type="SAM" id="MobiDB-lite"/>
    </source>
</evidence>
<evidence type="ECO:0000259" key="12">
    <source>
        <dbReference type="Pfam" id="PF21530"/>
    </source>
</evidence>
<evidence type="ECO:0000313" key="14">
    <source>
        <dbReference type="Proteomes" id="UP001163828"/>
    </source>
</evidence>
<evidence type="ECO:0000256" key="9">
    <source>
        <dbReference type="RuleBase" id="RU363044"/>
    </source>
</evidence>
<keyword evidence="8" id="KW-0413">Isomerase</keyword>
<accession>A0ABQ8QRT8</accession>
<name>A0ABQ8QRT8_9AGAR</name>
<dbReference type="PANTHER" id="PTHR47642:SF5">
    <property type="entry name" value="ATP-DEPENDENT DNA HELICASE"/>
    <property type="match status" value="1"/>
</dbReference>
<evidence type="ECO:0000256" key="5">
    <source>
        <dbReference type="ARBA" id="ARBA00022840"/>
    </source>
</evidence>
<keyword evidence="2 9" id="KW-0227">DNA damage</keyword>
<proteinExistence type="inferred from homology"/>
<dbReference type="InterPro" id="IPR010285">
    <property type="entry name" value="DNA_helicase_pif1-like_DEAD"/>
</dbReference>
<feature type="region of interest" description="Disordered" evidence="10">
    <location>
        <begin position="288"/>
        <end position="324"/>
    </location>
</feature>
<sequence>MVTYFNNFTILQHPLGNQHRNLLVVYKYDFCITFLPPASLFLQIIVTGDFFQLPPVTKNNREPLFAFESPAWQNTMESTVHLKHVFRQKDSSKSTGNHTSDPNAHHVLSALISALNALRLGVPSNEAIKLFNSLSRPLPPSPILPTGLYPLRAQVAQSNASRLNALPSPKVPYVARDSGTKLKLLENMLAEERLELKIDAQVMLIKNVDEVLVNGVVGRVLGFYLPSQLSSGTPPASSSSDLKSGSAAVLSASTSNKISTSTSSIKSPTETKKNGALLRYVQLMDDGRTPANVSHSHNKENNSGVKLEVKPNKKQKESKEEEESEKYPLVLFEYPLQDGGYGSEAVLIKRDEFRAEDAEGKLLARRIQL</sequence>
<feature type="domain" description="DNA helicase Pif1-like DEAD-box helicase" evidence="11">
    <location>
        <begin position="43"/>
        <end position="98"/>
    </location>
</feature>
<evidence type="ECO:0000313" key="13">
    <source>
        <dbReference type="EMBL" id="KAJ4001434.1"/>
    </source>
</evidence>
<keyword evidence="14" id="KW-1185">Reference proteome</keyword>
<dbReference type="EMBL" id="MU790509">
    <property type="protein sequence ID" value="KAJ4001434.1"/>
    <property type="molecule type" value="Genomic_DNA"/>
</dbReference>
<evidence type="ECO:0000256" key="2">
    <source>
        <dbReference type="ARBA" id="ARBA00022763"/>
    </source>
</evidence>
<evidence type="ECO:0000256" key="6">
    <source>
        <dbReference type="ARBA" id="ARBA00023125"/>
    </source>
</evidence>
<comment type="cofactor">
    <cofactor evidence="9">
        <name>Mg(2+)</name>
        <dbReference type="ChEBI" id="CHEBI:18420"/>
    </cofactor>
</comment>
<keyword evidence="6" id="KW-0238">DNA-binding</keyword>
<dbReference type="Gene3D" id="3.40.50.300">
    <property type="entry name" value="P-loop containing nucleotide triphosphate hydrolases"/>
    <property type="match status" value="1"/>
</dbReference>
<dbReference type="Proteomes" id="UP001163828">
    <property type="component" value="Unassembled WGS sequence"/>
</dbReference>
<protein>
    <recommendedName>
        <fullName evidence="9">ATP-dependent DNA helicase</fullName>
        <ecNumber evidence="9">5.6.2.3</ecNumber>
    </recommendedName>
</protein>
<keyword evidence="9" id="KW-0233">DNA recombination</keyword>
<reference evidence="13" key="1">
    <citation type="submission" date="2022-08" db="EMBL/GenBank/DDBJ databases">
        <authorList>
            <consortium name="DOE Joint Genome Institute"/>
            <person name="Min B."/>
            <person name="Riley R."/>
            <person name="Sierra-Patev S."/>
            <person name="Naranjo-Ortiz M."/>
            <person name="Looney B."/>
            <person name="Konkel Z."/>
            <person name="Slot J.C."/>
            <person name="Sakamoto Y."/>
            <person name="Steenwyk J.L."/>
            <person name="Rokas A."/>
            <person name="Carro J."/>
            <person name="Camarero S."/>
            <person name="Ferreira P."/>
            <person name="Molpeceres G."/>
            <person name="Ruiz-Duenas F.J."/>
            <person name="Serrano A."/>
            <person name="Henrissat B."/>
            <person name="Drula E."/>
            <person name="Hughes K.W."/>
            <person name="Mata J.L."/>
            <person name="Ishikawa N.K."/>
            <person name="Vargas-Isla R."/>
            <person name="Ushijima S."/>
            <person name="Smith C.A."/>
            <person name="Ahrendt S."/>
            <person name="Andreopoulos W."/>
            <person name="He G."/>
            <person name="Labutti K."/>
            <person name="Lipzen A."/>
            <person name="Ng V."/>
            <person name="Sandor L."/>
            <person name="Barry K."/>
            <person name="Martinez A.T."/>
            <person name="Xiao Y."/>
            <person name="Gibbons J.G."/>
            <person name="Terashima K."/>
            <person name="Hibbett D.S."/>
            <person name="Grigoriev I.V."/>
        </authorList>
    </citation>
    <scope>NUCLEOTIDE SEQUENCE</scope>
    <source>
        <strain evidence="13">TFB10827</strain>
    </source>
</reference>
<gene>
    <name evidence="13" type="ORF">F5050DRAFT_1402912</name>
</gene>
<feature type="domain" description="DNA helicase Pif1-like 2B" evidence="12">
    <location>
        <begin position="184"/>
        <end position="223"/>
    </location>
</feature>
<evidence type="ECO:0000256" key="1">
    <source>
        <dbReference type="ARBA" id="ARBA00022741"/>
    </source>
</evidence>
<keyword evidence="1 9" id="KW-0547">Nucleotide-binding</keyword>